<proteinExistence type="predicted"/>
<keyword evidence="2" id="KW-0472">Membrane</keyword>
<dbReference type="AlphaFoldDB" id="A0AAE1U849"/>
<keyword evidence="2" id="KW-0812">Transmembrane</keyword>
<feature type="compositionally biased region" description="Basic and acidic residues" evidence="1">
    <location>
        <begin position="165"/>
        <end position="175"/>
    </location>
</feature>
<feature type="transmembrane region" description="Helical" evidence="2">
    <location>
        <begin position="200"/>
        <end position="222"/>
    </location>
</feature>
<gene>
    <name evidence="3" type="ORF">Pmani_018678</name>
</gene>
<sequence length="232" mass="26288">MYSLSLHMSLKSVPYISTLSPSHLKSLPYISTLSPSSSLSPVPPLPYLYTFPHPSFLRKLPSEKDHQHNSINNNNMGVIKSYPTPFIDDIQFLIDWGDGSLDVVRGRILMGIEDSADSTHQYKHAGRFWITVGAETEGHFFYITRQVTVLDEHSSRHSNGHSSSHSHDHSSEHHSSYHKGQCIGEIELYRSLDDPAKQPFYIVVLLFIIIIFVALIVMTWFLCCCVCSVKKI</sequence>
<protein>
    <submittedName>
        <fullName evidence="3">Uncharacterized protein</fullName>
    </submittedName>
</protein>
<organism evidence="3 4">
    <name type="scientific">Petrolisthes manimaculis</name>
    <dbReference type="NCBI Taxonomy" id="1843537"/>
    <lineage>
        <taxon>Eukaryota</taxon>
        <taxon>Metazoa</taxon>
        <taxon>Ecdysozoa</taxon>
        <taxon>Arthropoda</taxon>
        <taxon>Crustacea</taxon>
        <taxon>Multicrustacea</taxon>
        <taxon>Malacostraca</taxon>
        <taxon>Eumalacostraca</taxon>
        <taxon>Eucarida</taxon>
        <taxon>Decapoda</taxon>
        <taxon>Pleocyemata</taxon>
        <taxon>Anomura</taxon>
        <taxon>Galatheoidea</taxon>
        <taxon>Porcellanidae</taxon>
        <taxon>Petrolisthes</taxon>
    </lineage>
</organism>
<evidence type="ECO:0000256" key="1">
    <source>
        <dbReference type="SAM" id="MobiDB-lite"/>
    </source>
</evidence>
<evidence type="ECO:0000256" key="2">
    <source>
        <dbReference type="SAM" id="Phobius"/>
    </source>
</evidence>
<feature type="region of interest" description="Disordered" evidence="1">
    <location>
        <begin position="154"/>
        <end position="176"/>
    </location>
</feature>
<accession>A0AAE1U849</accession>
<dbReference type="EMBL" id="JAWZYT010001726">
    <property type="protein sequence ID" value="KAK4309680.1"/>
    <property type="molecule type" value="Genomic_DNA"/>
</dbReference>
<evidence type="ECO:0000313" key="4">
    <source>
        <dbReference type="Proteomes" id="UP001292094"/>
    </source>
</evidence>
<keyword evidence="2" id="KW-1133">Transmembrane helix</keyword>
<dbReference type="Proteomes" id="UP001292094">
    <property type="component" value="Unassembled WGS sequence"/>
</dbReference>
<reference evidence="3" key="1">
    <citation type="submission" date="2023-11" db="EMBL/GenBank/DDBJ databases">
        <title>Genome assemblies of two species of porcelain crab, Petrolisthes cinctipes and Petrolisthes manimaculis (Anomura: Porcellanidae).</title>
        <authorList>
            <person name="Angst P."/>
        </authorList>
    </citation>
    <scope>NUCLEOTIDE SEQUENCE</scope>
    <source>
        <strain evidence="3">PB745_02</strain>
        <tissue evidence="3">Gill</tissue>
    </source>
</reference>
<evidence type="ECO:0000313" key="3">
    <source>
        <dbReference type="EMBL" id="KAK4309680.1"/>
    </source>
</evidence>
<keyword evidence="4" id="KW-1185">Reference proteome</keyword>
<name>A0AAE1U849_9EUCA</name>
<comment type="caution">
    <text evidence="3">The sequence shown here is derived from an EMBL/GenBank/DDBJ whole genome shotgun (WGS) entry which is preliminary data.</text>
</comment>